<keyword evidence="1" id="KW-1133">Transmembrane helix</keyword>
<accession>A0A1T4WNV2</accession>
<dbReference type="OrthoDB" id="9808192at2"/>
<feature type="chain" id="PRO_5013205077" evidence="2">
    <location>
        <begin position="25"/>
        <end position="197"/>
    </location>
</feature>
<dbReference type="PIRSF" id="PIRSF016919">
    <property type="entry name" value="HupE_UreJ"/>
    <property type="match status" value="1"/>
</dbReference>
<evidence type="ECO:0000256" key="1">
    <source>
        <dbReference type="SAM" id="Phobius"/>
    </source>
</evidence>
<keyword evidence="1" id="KW-0472">Membrane</keyword>
<gene>
    <name evidence="3" type="ORF">SAMN02745130_01853</name>
</gene>
<dbReference type="AlphaFoldDB" id="A0A1T4WNV2"/>
<feature type="transmembrane region" description="Helical" evidence="1">
    <location>
        <begin position="93"/>
        <end position="111"/>
    </location>
</feature>
<dbReference type="STRING" id="92487.SAMN02745130_01853"/>
<keyword evidence="2" id="KW-0732">Signal</keyword>
<feature type="transmembrane region" description="Helical" evidence="1">
    <location>
        <begin position="68"/>
        <end position="87"/>
    </location>
</feature>
<sequence length="197" mass="20422">MPNSHKPLGWVVALLLLTPSTAWAHTATGTVDGFLSGFTHPLYGWDHVAAMIAVGILGAFLGRPAIWVLPMVFPLVMALGGVLGILGVPLPGIEPGIALSSIVLGSLIVLAIRPPLWVAVILVAMFAIFHGYAHGAELPNAANPLAYSVGFVLSTGMLHLFGIAIGELIRWPWGKVVARATGGLIALTGVGFLTGVL</sequence>
<dbReference type="InterPro" id="IPR007038">
    <property type="entry name" value="HupE_UreJ"/>
</dbReference>
<feature type="signal peptide" evidence="2">
    <location>
        <begin position="1"/>
        <end position="24"/>
    </location>
</feature>
<feature type="transmembrane region" description="Helical" evidence="1">
    <location>
        <begin position="145"/>
        <end position="169"/>
    </location>
</feature>
<keyword evidence="4" id="KW-1185">Reference proteome</keyword>
<keyword evidence="1" id="KW-0812">Transmembrane</keyword>
<evidence type="ECO:0000256" key="2">
    <source>
        <dbReference type="SAM" id="SignalP"/>
    </source>
</evidence>
<feature type="transmembrane region" description="Helical" evidence="1">
    <location>
        <begin position="116"/>
        <end position="133"/>
    </location>
</feature>
<feature type="transmembrane region" description="Helical" evidence="1">
    <location>
        <begin position="42"/>
        <end position="61"/>
    </location>
</feature>
<organism evidence="3 4">
    <name type="scientific">Thiothrix eikelboomii</name>
    <dbReference type="NCBI Taxonomy" id="92487"/>
    <lineage>
        <taxon>Bacteria</taxon>
        <taxon>Pseudomonadati</taxon>
        <taxon>Pseudomonadota</taxon>
        <taxon>Gammaproteobacteria</taxon>
        <taxon>Thiotrichales</taxon>
        <taxon>Thiotrichaceae</taxon>
        <taxon>Thiothrix</taxon>
    </lineage>
</organism>
<evidence type="ECO:0000313" key="4">
    <source>
        <dbReference type="Proteomes" id="UP000190460"/>
    </source>
</evidence>
<dbReference type="RefSeq" id="WP_078922317.1">
    <property type="nucleotide sequence ID" value="NZ_FUYB01000007.1"/>
</dbReference>
<name>A0A1T4WNV2_9GAMM</name>
<reference evidence="3 4" key="1">
    <citation type="submission" date="2017-02" db="EMBL/GenBank/DDBJ databases">
        <authorList>
            <person name="Peterson S.W."/>
        </authorList>
    </citation>
    <scope>NUCLEOTIDE SEQUENCE [LARGE SCALE GENOMIC DNA]</scope>
    <source>
        <strain evidence="3 4">ATCC 49788</strain>
    </source>
</reference>
<dbReference type="EMBL" id="FUYB01000007">
    <property type="protein sequence ID" value="SKA78301.1"/>
    <property type="molecule type" value="Genomic_DNA"/>
</dbReference>
<evidence type="ECO:0000313" key="3">
    <source>
        <dbReference type="EMBL" id="SKA78301.1"/>
    </source>
</evidence>
<dbReference type="Pfam" id="PF04955">
    <property type="entry name" value="HupE_UreJ"/>
    <property type="match status" value="1"/>
</dbReference>
<proteinExistence type="predicted"/>
<feature type="transmembrane region" description="Helical" evidence="1">
    <location>
        <begin position="176"/>
        <end position="196"/>
    </location>
</feature>
<protein>
    <submittedName>
        <fullName evidence="3">Urease accessory protein</fullName>
    </submittedName>
</protein>
<dbReference type="Proteomes" id="UP000190460">
    <property type="component" value="Unassembled WGS sequence"/>
</dbReference>